<name>A0A8S5R6X9_9VIRU</name>
<dbReference type="EMBL" id="BK015829">
    <property type="protein sequence ID" value="DAE27144.1"/>
    <property type="molecule type" value="Genomic_DNA"/>
</dbReference>
<sequence>MTEGILDVAPLVNNIKRLSETECDESVGTAVVKGGKYAWKAIKFCMSHMTEIATALQALGMSVDEIKKIMDTFKNAKPEDKEQEPITEVLPAAVVTGAKVLGSAAASLAAEKGLEKASDLLDKNAESIRMKENYSVKSALNILKRLDE</sequence>
<accession>A0A8S5R6X9</accession>
<evidence type="ECO:0000313" key="1">
    <source>
        <dbReference type="EMBL" id="DAE27144.1"/>
    </source>
</evidence>
<reference evidence="1" key="1">
    <citation type="journal article" date="2021" name="Proc. Natl. Acad. Sci. U.S.A.">
        <title>A Catalog of Tens of Thousands of Viruses from Human Metagenomes Reveals Hidden Associations with Chronic Diseases.</title>
        <authorList>
            <person name="Tisza M.J."/>
            <person name="Buck C.B."/>
        </authorList>
    </citation>
    <scope>NUCLEOTIDE SEQUENCE</scope>
    <source>
        <strain evidence="1">CtnRj46</strain>
    </source>
</reference>
<organism evidence="1">
    <name type="scientific">virus sp. ctnRj46</name>
    <dbReference type="NCBI Taxonomy" id="2826814"/>
    <lineage>
        <taxon>Viruses</taxon>
    </lineage>
</organism>
<proteinExistence type="predicted"/>
<protein>
    <submittedName>
        <fullName evidence="1">RuvA, C-terminal domain</fullName>
    </submittedName>
</protein>